<dbReference type="AlphaFoldDB" id="A0A9D2IGY9"/>
<evidence type="ECO:0000313" key="3">
    <source>
        <dbReference type="EMBL" id="HIZ08904.1"/>
    </source>
</evidence>
<comment type="caution">
    <text evidence="3">The sequence shown here is derived from an EMBL/GenBank/DDBJ whole genome shotgun (WGS) entry which is preliminary data.</text>
</comment>
<evidence type="ECO:0000256" key="1">
    <source>
        <dbReference type="SAM" id="Phobius"/>
    </source>
</evidence>
<reference evidence="3" key="2">
    <citation type="submission" date="2021-04" db="EMBL/GenBank/DDBJ databases">
        <authorList>
            <person name="Gilroy R."/>
        </authorList>
    </citation>
    <scope>NUCLEOTIDE SEQUENCE</scope>
    <source>
        <strain evidence="3">CHK192-19661</strain>
    </source>
</reference>
<name>A0A9D2IGY9_9FIRM</name>
<reference evidence="3" key="1">
    <citation type="journal article" date="2021" name="PeerJ">
        <title>Extensive microbial diversity within the chicken gut microbiome revealed by metagenomics and culture.</title>
        <authorList>
            <person name="Gilroy R."/>
            <person name="Ravi A."/>
            <person name="Getino M."/>
            <person name="Pursley I."/>
            <person name="Horton D.L."/>
            <person name="Alikhan N.F."/>
            <person name="Baker D."/>
            <person name="Gharbi K."/>
            <person name="Hall N."/>
            <person name="Watson M."/>
            <person name="Adriaenssens E.M."/>
            <person name="Foster-Nyarko E."/>
            <person name="Jarju S."/>
            <person name="Secka A."/>
            <person name="Antonio M."/>
            <person name="Oren A."/>
            <person name="Chaudhuri R.R."/>
            <person name="La Ragione R."/>
            <person name="Hildebrand F."/>
            <person name="Pallen M.J."/>
        </authorList>
    </citation>
    <scope>NUCLEOTIDE SEQUENCE</scope>
    <source>
        <strain evidence="3">CHK192-19661</strain>
    </source>
</reference>
<dbReference type="Proteomes" id="UP000824025">
    <property type="component" value="Unassembled WGS sequence"/>
</dbReference>
<feature type="signal peptide" evidence="2">
    <location>
        <begin position="1"/>
        <end position="30"/>
    </location>
</feature>
<accession>A0A9D2IGY9</accession>
<proteinExistence type="predicted"/>
<sequence>MSIGKKLAGICIALAMAAALCFGAGITALAKADAGFEKNPQWLDEDFVALNAEGEEDSSALEGGELSFPGVADDYGTILYSKTKQTAPYTIEFSMYSNTLGYPIAAFVLGVDNYTASGFGVQEAGGVLLDYSAGAVQPWNNAVIYQADGTTPATGNFMVEQVGGYTNNAEFLFKFDVLENGWINVYYDFASSGDLTTLRNVIKAADGGDIDATKEGYFAFVPRVDALDAGVGDQRTLQYMSFDGERTDFTSMDTEKFAVVGNTENAVITRSFEMNDNNNATVVSKFAFTDEGLTNNDDVVFDVTFVSSRSHAATSPTWGLAFGMDEISNDVATAQRYELGVMTGRVYKGSEAQTNTNGKPYETNMYNTGGDVTIRLVGTKDGTLTEYREVPANGDEIENVYTTYTGLDFNGHIAFYSRKGADSAAEDKVLYKNISIRGNANVEILSVTLDEGVFAGVEEGSEITLSATVESYPQADCAVTYSVTEGQDKCTLEGNVLKITGTGDITVRATSSDDSSVYDEYSFTVRTYVFENYSMTDDFASLNEGNWTLYDTDGNVTVDEGLYFSGDSVTEAGGSAALVSNVYFLRNEASDTIFDITFTSGFLGSGKWREASYSWGLIFGMKEQTARAGDDNVGYVKIDYNNTNVYKGEELLTPNYQTDRTSTAADVYFESPYDVTVRVVGKSDGTLELYRGYSVYESVDTLFATYTGLDFNGYVAFTTDSSKTGATADEPYQLHFTNLLMSGNVEIDGNFEIVDIAIEERTFADAIVSDIPLPVSVTVNAKPNLNAYRGYTLSVVSGNAELDQDNNLIIKGAGDITLRATSTEDETAYDEFTFKATELTITDIVVRDTLFSGLTSDSQPVQLSAAVECNMLSNKYQEVVWTVVSGNAEVVLDQLRILGAGEVELKVETVYGGFSKTIKFTVADADAGEPVIDDDGNVSPDAETGGCNSAVGASAAVIGAVALAGAAAALISRKKKNTK</sequence>
<keyword evidence="1" id="KW-0812">Transmembrane</keyword>
<protein>
    <recommendedName>
        <fullName evidence="5">Ig-like domain-containing protein</fullName>
    </recommendedName>
</protein>
<evidence type="ECO:0000313" key="4">
    <source>
        <dbReference type="Proteomes" id="UP000824025"/>
    </source>
</evidence>
<dbReference type="EMBL" id="DXCF01000002">
    <property type="protein sequence ID" value="HIZ08904.1"/>
    <property type="molecule type" value="Genomic_DNA"/>
</dbReference>
<feature type="transmembrane region" description="Helical" evidence="1">
    <location>
        <begin position="950"/>
        <end position="971"/>
    </location>
</feature>
<keyword evidence="1" id="KW-1133">Transmembrane helix</keyword>
<keyword evidence="2" id="KW-0732">Signal</keyword>
<evidence type="ECO:0000256" key="2">
    <source>
        <dbReference type="SAM" id="SignalP"/>
    </source>
</evidence>
<feature type="chain" id="PRO_5038810952" description="Ig-like domain-containing protein" evidence="2">
    <location>
        <begin position="31"/>
        <end position="979"/>
    </location>
</feature>
<keyword evidence="1" id="KW-0472">Membrane</keyword>
<gene>
    <name evidence="3" type="ORF">H9726_00310</name>
</gene>
<evidence type="ECO:0008006" key="5">
    <source>
        <dbReference type="Google" id="ProtNLM"/>
    </source>
</evidence>
<organism evidence="3 4">
    <name type="scientific">Candidatus Borkfalkia avicola</name>
    <dbReference type="NCBI Taxonomy" id="2838503"/>
    <lineage>
        <taxon>Bacteria</taxon>
        <taxon>Bacillati</taxon>
        <taxon>Bacillota</taxon>
        <taxon>Clostridia</taxon>
        <taxon>Christensenellales</taxon>
        <taxon>Christensenellaceae</taxon>
        <taxon>Candidatus Borkfalkia</taxon>
    </lineage>
</organism>